<evidence type="ECO:0000313" key="1">
    <source>
        <dbReference type="EMBL" id="ARV77242.1"/>
    </source>
</evidence>
<evidence type="ECO:0000313" key="2">
    <source>
        <dbReference type="Proteomes" id="UP000224829"/>
    </source>
</evidence>
<dbReference type="Proteomes" id="UP000224829">
    <property type="component" value="Segment"/>
</dbReference>
<accession>A0A1Y0SUQ4</accession>
<dbReference type="EMBL" id="MF063068">
    <property type="protein sequence ID" value="ARV77242.1"/>
    <property type="molecule type" value="Genomic_DNA"/>
</dbReference>
<sequence length="41" mass="4499">MNYPFKLTDQHGGCGVVCKVTPPRTIKPFKLSDIPGAPKRT</sequence>
<gene>
    <name evidence="1" type="ORF">NOXIFER_71</name>
</gene>
<organism evidence="1 2">
    <name type="scientific">Pseudomonas phage Noxifer</name>
    <dbReference type="NCBI Taxonomy" id="2006684"/>
    <lineage>
        <taxon>Viruses</taxon>
        <taxon>Duplodnaviria</taxon>
        <taxon>Heunggongvirae</taxon>
        <taxon>Uroviricota</taxon>
        <taxon>Caudoviricetes</taxon>
        <taxon>Chimalliviridae</taxon>
        <taxon>Noxifervirus</taxon>
        <taxon>Noxifervirus noxifer</taxon>
    </lineage>
</organism>
<name>A0A1Y0SUQ4_9CAUD</name>
<proteinExistence type="predicted"/>
<protein>
    <submittedName>
        <fullName evidence="1">Uncharacterized protein</fullName>
    </submittedName>
</protein>
<reference evidence="1 2" key="1">
    <citation type="submission" date="2017-05" db="EMBL/GenBank/DDBJ databases">
        <authorList>
            <person name="Song R."/>
            <person name="Chenine A.L."/>
            <person name="Ruprecht R.M."/>
        </authorList>
    </citation>
    <scope>NUCLEOTIDE SEQUENCE [LARGE SCALE GENOMIC DNA]</scope>
</reference>
<keyword evidence="2" id="KW-1185">Reference proteome</keyword>